<keyword evidence="1" id="KW-1133">Transmembrane helix</keyword>
<dbReference type="Pfam" id="PF00561">
    <property type="entry name" value="Abhydrolase_1"/>
    <property type="match status" value="1"/>
</dbReference>
<dbReference type="Gene3D" id="3.40.50.1820">
    <property type="entry name" value="alpha/beta hydrolase"/>
    <property type="match status" value="1"/>
</dbReference>
<organism evidence="3 4">
    <name type="scientific">Chitinasiproducens palmae</name>
    <dbReference type="NCBI Taxonomy" id="1770053"/>
    <lineage>
        <taxon>Bacteria</taxon>
        <taxon>Pseudomonadati</taxon>
        <taxon>Pseudomonadota</taxon>
        <taxon>Betaproteobacteria</taxon>
        <taxon>Burkholderiales</taxon>
        <taxon>Burkholderiaceae</taxon>
        <taxon>Chitinasiproducens</taxon>
    </lineage>
</organism>
<keyword evidence="1" id="KW-0472">Membrane</keyword>
<dbReference type="InterPro" id="IPR029058">
    <property type="entry name" value="AB_hydrolase_fold"/>
</dbReference>
<evidence type="ECO:0000259" key="2">
    <source>
        <dbReference type="Pfam" id="PF00561"/>
    </source>
</evidence>
<evidence type="ECO:0000313" key="4">
    <source>
        <dbReference type="Proteomes" id="UP000243719"/>
    </source>
</evidence>
<keyword evidence="4" id="KW-1185">Reference proteome</keyword>
<gene>
    <name evidence="3" type="ORF">SAMN05216551_101320</name>
</gene>
<dbReference type="SUPFAM" id="SSF53474">
    <property type="entry name" value="alpha/beta-Hydrolases"/>
    <property type="match status" value="1"/>
</dbReference>
<feature type="domain" description="AB hydrolase-1" evidence="2">
    <location>
        <begin position="69"/>
        <end position="309"/>
    </location>
</feature>
<dbReference type="PRINTS" id="PR00111">
    <property type="entry name" value="ABHYDROLASE"/>
</dbReference>
<dbReference type="InterPro" id="IPR050266">
    <property type="entry name" value="AB_hydrolase_sf"/>
</dbReference>
<dbReference type="InterPro" id="IPR000073">
    <property type="entry name" value="AB_hydrolase_1"/>
</dbReference>
<dbReference type="PRINTS" id="PR00412">
    <property type="entry name" value="EPOXHYDRLASE"/>
</dbReference>
<dbReference type="RefSeq" id="WP_139169396.1">
    <property type="nucleotide sequence ID" value="NZ_FNLO01000001.1"/>
</dbReference>
<dbReference type="Proteomes" id="UP000243719">
    <property type="component" value="Unassembled WGS sequence"/>
</dbReference>
<dbReference type="InterPro" id="IPR000639">
    <property type="entry name" value="Epox_hydrolase-like"/>
</dbReference>
<feature type="transmembrane region" description="Helical" evidence="1">
    <location>
        <begin position="16"/>
        <end position="35"/>
    </location>
</feature>
<reference evidence="4" key="1">
    <citation type="submission" date="2016-09" db="EMBL/GenBank/DDBJ databases">
        <authorList>
            <person name="Varghese N."/>
            <person name="Submissions S."/>
        </authorList>
    </citation>
    <scope>NUCLEOTIDE SEQUENCE [LARGE SCALE GENOMIC DNA]</scope>
    <source>
        <strain evidence="4">JS23</strain>
    </source>
</reference>
<evidence type="ECO:0000256" key="1">
    <source>
        <dbReference type="SAM" id="Phobius"/>
    </source>
</evidence>
<proteinExistence type="predicted"/>
<dbReference type="OrthoDB" id="5853561at2"/>
<protein>
    <submittedName>
        <fullName evidence="3">Pimeloyl-ACP methyl ester carboxylesterase</fullName>
    </submittedName>
</protein>
<keyword evidence="1" id="KW-0812">Transmembrane</keyword>
<name>A0A1H2PKF3_9BURK</name>
<dbReference type="GO" id="GO:0003824">
    <property type="term" value="F:catalytic activity"/>
    <property type="evidence" value="ECO:0007669"/>
    <property type="project" value="InterPro"/>
</dbReference>
<dbReference type="AlphaFoldDB" id="A0A1H2PKF3"/>
<accession>A0A1H2PKF3</accession>
<dbReference type="STRING" id="1770053.SAMN05216551_101320"/>
<dbReference type="EMBL" id="FNLO01000001">
    <property type="protein sequence ID" value="SDV46415.1"/>
    <property type="molecule type" value="Genomic_DNA"/>
</dbReference>
<dbReference type="PANTHER" id="PTHR43798">
    <property type="entry name" value="MONOACYLGLYCEROL LIPASE"/>
    <property type="match status" value="1"/>
</dbReference>
<evidence type="ECO:0000313" key="3">
    <source>
        <dbReference type="EMBL" id="SDV46415.1"/>
    </source>
</evidence>
<sequence>MTDQQANPETDCGLRVALGVGAVVGGVLLGSAVWTRWQTRRAERRHPPAGRFVDVAGGRLHYLEAGDGPPVVLIHGNSVQASDFEASGLFTLLAQRHRVIAFDRPGFGYSDRPAGRVWTPAAQADLLHQALAELGVERAVVVGHSYGATIAAAMALSYPETVRALVLLSGYYFPTPRVDALTSALAKTPLLGGLLRHTLLPVTGRLTLPLAAKRMFAPRAVAPKFEAFVPRAMMTRPVTVGGMTGDGSLMIPGAASLARSYKRITQPVTIVTGDGDHVVSAERHSHKLHKQIPHSELRVVPHAGHMVHYAAARKISAWVEALSD</sequence>